<keyword evidence="3" id="KW-1185">Reference proteome</keyword>
<protein>
    <recommendedName>
        <fullName evidence="1">HNH nuclease domain-containing protein</fullName>
    </recommendedName>
</protein>
<evidence type="ECO:0000313" key="3">
    <source>
        <dbReference type="Proteomes" id="UP000636661"/>
    </source>
</evidence>
<dbReference type="Pfam" id="PF13392">
    <property type="entry name" value="HNH_3"/>
    <property type="match status" value="1"/>
</dbReference>
<proteinExistence type="predicted"/>
<comment type="caution">
    <text evidence="2">The sequence shown here is derived from an EMBL/GenBank/DDBJ whole genome shotgun (WGS) entry which is preliminary data.</text>
</comment>
<sequence>MTTCVDCSQPLSLRPSRGRCRPCYRRHIKELKQAGDFNPLKAGRPSSPVQDRLLSRVEKTTHGCWLYPHQLTEQGYGRITDDLGRTVHAHRASYAAFVGPIPDGLQVDHDCHNRDLTCVGGPQCLHRRCVNPAHLRAVTARANILSGRTVAARNAAKTHCPQGHEYTAENTYTLEGHGRQCLICVRKQKASQKPKKGLTAAMTHGKRSTYSKGGCRCDLCSAAERARGQARRTAARPAKLTNPNQ</sequence>
<dbReference type="RefSeq" id="WP_189552881.1">
    <property type="nucleotide sequence ID" value="NZ_BMTP01000012.1"/>
</dbReference>
<dbReference type="InterPro" id="IPR003615">
    <property type="entry name" value="HNH_nuc"/>
</dbReference>
<dbReference type="InterPro" id="IPR044925">
    <property type="entry name" value="His-Me_finger_sf"/>
</dbReference>
<evidence type="ECO:0000313" key="2">
    <source>
        <dbReference type="EMBL" id="GGU52168.1"/>
    </source>
</evidence>
<dbReference type="AlphaFoldDB" id="A0A918I2I6"/>
<accession>A0A918I2I6</accession>
<dbReference type="EMBL" id="BMTP01000012">
    <property type="protein sequence ID" value="GGU52168.1"/>
    <property type="molecule type" value="Genomic_DNA"/>
</dbReference>
<name>A0A918I2I6_9ACTN</name>
<gene>
    <name evidence="2" type="ORF">GCM10010274_46340</name>
</gene>
<reference evidence="2" key="1">
    <citation type="journal article" date="2014" name="Int. J. Syst. Evol. Microbiol.">
        <title>Complete genome sequence of Corynebacterium casei LMG S-19264T (=DSM 44701T), isolated from a smear-ripened cheese.</title>
        <authorList>
            <consortium name="US DOE Joint Genome Institute (JGI-PGF)"/>
            <person name="Walter F."/>
            <person name="Albersmeier A."/>
            <person name="Kalinowski J."/>
            <person name="Ruckert C."/>
        </authorList>
    </citation>
    <scope>NUCLEOTIDE SEQUENCE</scope>
    <source>
        <strain evidence="2">JCM 4391</strain>
    </source>
</reference>
<reference evidence="2" key="2">
    <citation type="submission" date="2020-09" db="EMBL/GenBank/DDBJ databases">
        <authorList>
            <person name="Sun Q."/>
            <person name="Ohkuma M."/>
        </authorList>
    </citation>
    <scope>NUCLEOTIDE SEQUENCE</scope>
    <source>
        <strain evidence="2">JCM 4391</strain>
    </source>
</reference>
<organism evidence="2 3">
    <name type="scientific">Streptomyces lavendofoliae</name>
    <dbReference type="NCBI Taxonomy" id="67314"/>
    <lineage>
        <taxon>Bacteria</taxon>
        <taxon>Bacillati</taxon>
        <taxon>Actinomycetota</taxon>
        <taxon>Actinomycetes</taxon>
        <taxon>Kitasatosporales</taxon>
        <taxon>Streptomycetaceae</taxon>
        <taxon>Streptomyces</taxon>
    </lineage>
</organism>
<evidence type="ECO:0000259" key="1">
    <source>
        <dbReference type="Pfam" id="PF13392"/>
    </source>
</evidence>
<dbReference type="Proteomes" id="UP000636661">
    <property type="component" value="Unassembled WGS sequence"/>
</dbReference>
<feature type="domain" description="HNH nuclease" evidence="1">
    <location>
        <begin position="88"/>
        <end position="114"/>
    </location>
</feature>
<dbReference type="SUPFAM" id="SSF54060">
    <property type="entry name" value="His-Me finger endonucleases"/>
    <property type="match status" value="1"/>
</dbReference>